<evidence type="ECO:0000256" key="1">
    <source>
        <dbReference type="SAM" id="SignalP"/>
    </source>
</evidence>
<evidence type="ECO:0000313" key="4">
    <source>
        <dbReference type="Proteomes" id="UP001499852"/>
    </source>
</evidence>
<dbReference type="PROSITE" id="PS50206">
    <property type="entry name" value="RHODANESE_3"/>
    <property type="match status" value="1"/>
</dbReference>
<dbReference type="SMART" id="SM00450">
    <property type="entry name" value="RHOD"/>
    <property type="match status" value="1"/>
</dbReference>
<dbReference type="CDD" id="cd00158">
    <property type="entry name" value="RHOD"/>
    <property type="match status" value="1"/>
</dbReference>
<dbReference type="RefSeq" id="WP_345735939.1">
    <property type="nucleotide sequence ID" value="NZ_BAABIA010000003.1"/>
</dbReference>
<organism evidence="3 4">
    <name type="scientific">Prosthecobacter algae</name>
    <dbReference type="NCBI Taxonomy" id="1144682"/>
    <lineage>
        <taxon>Bacteria</taxon>
        <taxon>Pseudomonadati</taxon>
        <taxon>Verrucomicrobiota</taxon>
        <taxon>Verrucomicrobiia</taxon>
        <taxon>Verrucomicrobiales</taxon>
        <taxon>Verrucomicrobiaceae</taxon>
        <taxon>Prosthecobacter</taxon>
    </lineage>
</organism>
<reference evidence="4" key="1">
    <citation type="journal article" date="2019" name="Int. J. Syst. Evol. Microbiol.">
        <title>The Global Catalogue of Microorganisms (GCM) 10K type strain sequencing project: providing services to taxonomists for standard genome sequencing and annotation.</title>
        <authorList>
            <consortium name="The Broad Institute Genomics Platform"/>
            <consortium name="The Broad Institute Genome Sequencing Center for Infectious Disease"/>
            <person name="Wu L."/>
            <person name="Ma J."/>
        </authorList>
    </citation>
    <scope>NUCLEOTIDE SEQUENCE [LARGE SCALE GENOMIC DNA]</scope>
    <source>
        <strain evidence="4">JCM 18053</strain>
    </source>
</reference>
<proteinExistence type="predicted"/>
<dbReference type="Gene3D" id="3.40.250.10">
    <property type="entry name" value="Rhodanese-like domain"/>
    <property type="match status" value="1"/>
</dbReference>
<dbReference type="EMBL" id="BAABIA010000003">
    <property type="protein sequence ID" value="GAA5138328.1"/>
    <property type="molecule type" value="Genomic_DNA"/>
</dbReference>
<evidence type="ECO:0000259" key="2">
    <source>
        <dbReference type="PROSITE" id="PS50206"/>
    </source>
</evidence>
<dbReference type="InterPro" id="IPR001763">
    <property type="entry name" value="Rhodanese-like_dom"/>
</dbReference>
<feature type="chain" id="PRO_5045160173" evidence="1">
    <location>
        <begin position="20"/>
        <end position="175"/>
    </location>
</feature>
<keyword evidence="4" id="KW-1185">Reference proteome</keyword>
<dbReference type="Proteomes" id="UP001499852">
    <property type="component" value="Unassembled WGS sequence"/>
</dbReference>
<keyword evidence="1" id="KW-0732">Signal</keyword>
<feature type="signal peptide" evidence="1">
    <location>
        <begin position="1"/>
        <end position="19"/>
    </location>
</feature>
<gene>
    <name evidence="3" type="ORF">GCM10023213_16920</name>
</gene>
<protein>
    <submittedName>
        <fullName evidence="3">Rhodanese-like domain-containing protein</fullName>
    </submittedName>
</protein>
<accession>A0ABP9P1K3</accession>
<dbReference type="InterPro" id="IPR036873">
    <property type="entry name" value="Rhodanese-like_dom_sf"/>
</dbReference>
<comment type="caution">
    <text evidence="3">The sequence shown here is derived from an EMBL/GenBank/DDBJ whole genome shotgun (WGS) entry which is preliminary data.</text>
</comment>
<dbReference type="Pfam" id="PF00581">
    <property type="entry name" value="Rhodanese"/>
    <property type="match status" value="1"/>
</dbReference>
<sequence length="175" mass="19558">MKTHLILPACLIAFTLTQAENPAAGQPIPNRLISYEGFEKNVQEVEKIREARRLTEEEFLQRMSQPGVVILDARSASKFQLRHIHGAVNLSLPDFNEAALAQIIPSKDTPVLIYCNNNFENSPISFASKSFSTALNLHTFVSLQGYGYTNVYELGPLLDVHTTRLPFAGEEVKEK</sequence>
<evidence type="ECO:0000313" key="3">
    <source>
        <dbReference type="EMBL" id="GAA5138328.1"/>
    </source>
</evidence>
<name>A0ABP9P1K3_9BACT</name>
<feature type="domain" description="Rhodanese" evidence="2">
    <location>
        <begin position="64"/>
        <end position="116"/>
    </location>
</feature>
<dbReference type="SUPFAM" id="SSF52821">
    <property type="entry name" value="Rhodanese/Cell cycle control phosphatase"/>
    <property type="match status" value="1"/>
</dbReference>